<keyword evidence="3" id="KW-1185">Reference proteome</keyword>
<feature type="non-terminal residue" evidence="2">
    <location>
        <position position="1"/>
    </location>
</feature>
<dbReference type="Proteomes" id="UP000320857">
    <property type="component" value="Unassembled WGS sequence"/>
</dbReference>
<evidence type="ECO:0000313" key="3">
    <source>
        <dbReference type="Proteomes" id="UP000320857"/>
    </source>
</evidence>
<reference evidence="2 3" key="1">
    <citation type="submission" date="2019-10" db="EMBL/GenBank/DDBJ databases">
        <title>Streptomyces sp. nov., a novel actinobacterium isolated from alkaline environment.</title>
        <authorList>
            <person name="Golinska P."/>
        </authorList>
    </citation>
    <scope>NUCLEOTIDE SEQUENCE [LARGE SCALE GENOMIC DNA]</scope>
    <source>
        <strain evidence="2 3">OF1</strain>
    </source>
</reference>
<proteinExistence type="predicted"/>
<gene>
    <name evidence="2" type="ORF">FNX44_024665</name>
</gene>
<feature type="compositionally biased region" description="Basic and acidic residues" evidence="1">
    <location>
        <begin position="44"/>
        <end position="56"/>
    </location>
</feature>
<organism evidence="2 3">
    <name type="scientific">Streptomyces alkaliterrae</name>
    <dbReference type="NCBI Taxonomy" id="2213162"/>
    <lineage>
        <taxon>Bacteria</taxon>
        <taxon>Bacillati</taxon>
        <taxon>Actinomycetota</taxon>
        <taxon>Actinomycetes</taxon>
        <taxon>Kitasatosporales</taxon>
        <taxon>Streptomycetaceae</taxon>
        <taxon>Streptomyces</taxon>
    </lineage>
</organism>
<feature type="region of interest" description="Disordered" evidence="1">
    <location>
        <begin position="1"/>
        <end position="56"/>
    </location>
</feature>
<comment type="caution">
    <text evidence="2">The sequence shown here is derived from an EMBL/GenBank/DDBJ whole genome shotgun (WGS) entry which is preliminary data.</text>
</comment>
<name>A0A5P0Z0A5_9ACTN</name>
<sequence>CGAGAGAAGAPAGPPSLRSGPATPTPGRTPKTARVGQDAYDAAVTDRERLRSFERM</sequence>
<evidence type="ECO:0000256" key="1">
    <source>
        <dbReference type="SAM" id="MobiDB-lite"/>
    </source>
</evidence>
<dbReference type="AlphaFoldDB" id="A0A5P0Z0A5"/>
<accession>A0A5P0Z0A5</accession>
<dbReference type="EMBL" id="VJYK02000400">
    <property type="protein sequence ID" value="MQS04989.1"/>
    <property type="molecule type" value="Genomic_DNA"/>
</dbReference>
<evidence type="ECO:0000313" key="2">
    <source>
        <dbReference type="EMBL" id="MQS04989.1"/>
    </source>
</evidence>
<protein>
    <submittedName>
        <fullName evidence="2">Glutamine synthetase</fullName>
    </submittedName>
</protein>